<dbReference type="InterPro" id="IPR003617">
    <property type="entry name" value="TFIIS/CRSP70_N_sub"/>
</dbReference>
<feature type="compositionally biased region" description="Low complexity" evidence="4">
    <location>
        <begin position="430"/>
        <end position="446"/>
    </location>
</feature>
<name>A0A0E0KE22_ORYPU</name>
<feature type="compositionally biased region" description="Polar residues" evidence="4">
    <location>
        <begin position="366"/>
        <end position="379"/>
    </location>
</feature>
<reference evidence="6" key="2">
    <citation type="submission" date="2018-05" db="EMBL/GenBank/DDBJ databases">
        <title>OpunRS2 (Oryza punctata Reference Sequence Version 2).</title>
        <authorList>
            <person name="Zhang J."/>
            <person name="Kudrna D."/>
            <person name="Lee S."/>
            <person name="Talag J."/>
            <person name="Welchert J."/>
            <person name="Wing R.A."/>
        </authorList>
    </citation>
    <scope>NUCLEOTIDE SEQUENCE [LARGE SCALE GENOMIC DNA]</scope>
</reference>
<dbReference type="PROSITE" id="PS51319">
    <property type="entry name" value="TFIIS_N"/>
    <property type="match status" value="1"/>
</dbReference>
<dbReference type="Gramene" id="OPUNC03G17540.2">
    <property type="protein sequence ID" value="OPUNC03G17540.2"/>
    <property type="gene ID" value="OPUNC03G17540"/>
</dbReference>
<dbReference type="OMA" id="QEDNDEC"/>
<evidence type="ECO:0000256" key="2">
    <source>
        <dbReference type="ARBA" id="ARBA00023242"/>
    </source>
</evidence>
<reference evidence="6" key="1">
    <citation type="submission" date="2015-04" db="UniProtKB">
        <authorList>
            <consortium name="EnsemblPlants"/>
        </authorList>
    </citation>
    <scope>IDENTIFICATION</scope>
</reference>
<dbReference type="PANTHER" id="PTHR46554:SF1">
    <property type="entry name" value="MEDIATOR OF RNA POLYMERASE II TRANSCRIPTION SUBUNIT 26B-RELATED"/>
    <property type="match status" value="1"/>
</dbReference>
<feature type="region of interest" description="Disordered" evidence="4">
    <location>
        <begin position="263"/>
        <end position="379"/>
    </location>
</feature>
<evidence type="ECO:0000256" key="4">
    <source>
        <dbReference type="SAM" id="MobiDB-lite"/>
    </source>
</evidence>
<dbReference type="InterPro" id="IPR035441">
    <property type="entry name" value="TFIIS/LEDGF_dom_sf"/>
</dbReference>
<dbReference type="AlphaFoldDB" id="A0A0E0KE22"/>
<feature type="compositionally biased region" description="Polar residues" evidence="4">
    <location>
        <begin position="416"/>
        <end position="429"/>
    </location>
</feature>
<feature type="region of interest" description="Disordered" evidence="4">
    <location>
        <begin position="403"/>
        <end position="446"/>
    </location>
</feature>
<evidence type="ECO:0000259" key="5">
    <source>
        <dbReference type="PROSITE" id="PS51319"/>
    </source>
</evidence>
<dbReference type="GO" id="GO:0005634">
    <property type="term" value="C:nucleus"/>
    <property type="evidence" value="ECO:0007669"/>
    <property type="project" value="UniProtKB-SubCell"/>
</dbReference>
<dbReference type="PANTHER" id="PTHR46554">
    <property type="entry name" value="MEDIATOR OF RNA POLYMERASE II TRANSCRIPTION SUBUNIT 26A-RELATED"/>
    <property type="match status" value="1"/>
</dbReference>
<protein>
    <recommendedName>
        <fullName evidence="5">TFIIS N-terminal domain-containing protein</fullName>
    </recommendedName>
</protein>
<organism evidence="6">
    <name type="scientific">Oryza punctata</name>
    <name type="common">Red rice</name>
    <dbReference type="NCBI Taxonomy" id="4537"/>
    <lineage>
        <taxon>Eukaryota</taxon>
        <taxon>Viridiplantae</taxon>
        <taxon>Streptophyta</taxon>
        <taxon>Embryophyta</taxon>
        <taxon>Tracheophyta</taxon>
        <taxon>Spermatophyta</taxon>
        <taxon>Magnoliopsida</taxon>
        <taxon>Liliopsida</taxon>
        <taxon>Poales</taxon>
        <taxon>Poaceae</taxon>
        <taxon>BOP clade</taxon>
        <taxon>Oryzoideae</taxon>
        <taxon>Oryzeae</taxon>
        <taxon>Oryzinae</taxon>
        <taxon>Oryza</taxon>
    </lineage>
</organism>
<dbReference type="SMART" id="SM00509">
    <property type="entry name" value="TFS2N"/>
    <property type="match status" value="1"/>
</dbReference>
<evidence type="ECO:0000313" key="6">
    <source>
        <dbReference type="EnsemblPlants" id="OPUNC03G17540.2"/>
    </source>
</evidence>
<dbReference type="CDD" id="cd00183">
    <property type="entry name" value="TFIIS_I"/>
    <property type="match status" value="1"/>
</dbReference>
<feature type="domain" description="TFIIS N-terminal" evidence="5">
    <location>
        <begin position="123"/>
        <end position="198"/>
    </location>
</feature>
<dbReference type="EnsemblPlants" id="OPUNC03G17540.2">
    <property type="protein sequence ID" value="OPUNC03G17540.2"/>
    <property type="gene ID" value="OPUNC03G17540"/>
</dbReference>
<sequence>MAAPPPSLDYWRGFFSGARASIFDAIDAAIRVAAADHPDALRARRDAIAERLYTALVVLPSPSAQAPVPVAVEDAATRPDRRLLLPEGAGGVPSLCSSDRAEAVTDNGDGAAARDDCDDRVADEAFRVKAALSNAQEKTEVELLELLRGLQQLEFTVDAIRVTEIGTAVKPLRKHGSKQIRQLVRSLIDGWKAVVNDWVNNGGAIVDHTPQSMDGSCLEQEEGGLPSPPMDEAALFATPCTTIQLSEFFDEMDDDGNIRTNAKEDAQQRYPANQDPAKKQLPMGQGYDPEQNWKLDQSAMRQSQPYEPSNWQKKQQSVTGARQRPSTATHGPWTPQKMHLEPKFSEMRPKRQQDTSVSQRRPKPTTPIQLPSQVDQSSVQVNTKLEATKRMLQEGYQEFNNAKKQRTIQVVDPQDLPNQRNRNLQPSCKSRNSSSNSLRNRLGIRR</sequence>
<feature type="compositionally biased region" description="Basic and acidic residues" evidence="4">
    <location>
        <begin position="338"/>
        <end position="353"/>
    </location>
</feature>
<dbReference type="eggNOG" id="ENOG502SRCZ">
    <property type="taxonomic scope" value="Eukaryota"/>
</dbReference>
<dbReference type="Gramene" id="OPUNC03G17540.1">
    <property type="protein sequence ID" value="OPUNC03G17540.1"/>
    <property type="gene ID" value="OPUNC03G17540"/>
</dbReference>
<dbReference type="InterPro" id="IPR017923">
    <property type="entry name" value="TFIIS_N"/>
</dbReference>
<dbReference type="SUPFAM" id="SSF47676">
    <property type="entry name" value="Conserved domain common to transcription factors TFIIS, elongin A, CRSP70"/>
    <property type="match status" value="1"/>
</dbReference>
<dbReference type="EnsemblPlants" id="OPUNC03G17540.1">
    <property type="protein sequence ID" value="OPUNC03G17540.1"/>
    <property type="gene ID" value="OPUNC03G17540"/>
</dbReference>
<dbReference type="Gene3D" id="1.20.930.10">
    <property type="entry name" value="Conserved domain common to transcription factors TFIIS, elongin A, CRSP70"/>
    <property type="match status" value="1"/>
</dbReference>
<evidence type="ECO:0000313" key="7">
    <source>
        <dbReference type="Proteomes" id="UP000026962"/>
    </source>
</evidence>
<dbReference type="Proteomes" id="UP000026962">
    <property type="component" value="Chromosome 3"/>
</dbReference>
<comment type="subcellular location">
    <subcellularLocation>
        <location evidence="1 3">Nucleus</location>
    </subcellularLocation>
</comment>
<keyword evidence="7" id="KW-1185">Reference proteome</keyword>
<proteinExistence type="predicted"/>
<feature type="compositionally biased region" description="Polar residues" evidence="4">
    <location>
        <begin position="299"/>
        <end position="329"/>
    </location>
</feature>
<dbReference type="STRING" id="4537.A0A0E0KE22"/>
<evidence type="ECO:0000256" key="3">
    <source>
        <dbReference type="PROSITE-ProRule" id="PRU00649"/>
    </source>
</evidence>
<dbReference type="Pfam" id="PF08711">
    <property type="entry name" value="Med26"/>
    <property type="match status" value="1"/>
</dbReference>
<dbReference type="HOGENOM" id="CLU_024836_1_0_1"/>
<evidence type="ECO:0000256" key="1">
    <source>
        <dbReference type="ARBA" id="ARBA00004123"/>
    </source>
</evidence>
<keyword evidence="2 3" id="KW-0539">Nucleus</keyword>
<accession>A0A0E0KE22</accession>